<reference evidence="2" key="1">
    <citation type="submission" date="2021-02" db="EMBL/GenBank/DDBJ databases">
        <authorList>
            <person name="Nowell W R."/>
        </authorList>
    </citation>
    <scope>NUCLEOTIDE SEQUENCE</scope>
</reference>
<dbReference type="SUPFAM" id="SSF117281">
    <property type="entry name" value="Kelch motif"/>
    <property type="match status" value="1"/>
</dbReference>
<dbReference type="Gene3D" id="2.130.10.80">
    <property type="entry name" value="Galactose oxidase/kelch, beta-propeller"/>
    <property type="match status" value="1"/>
</dbReference>
<sequence length="38" mass="4189">MSSARYFHTASLLKNGQVLIVGGWNGDKELNSSELYDS</sequence>
<protein>
    <submittedName>
        <fullName evidence="2">Uncharacterized protein</fullName>
    </submittedName>
</protein>
<gene>
    <name evidence="2" type="ORF">OXD698_LOCUS30079</name>
</gene>
<dbReference type="EMBL" id="CAJOAZ010003485">
    <property type="protein sequence ID" value="CAF4010608.1"/>
    <property type="molecule type" value="Genomic_DNA"/>
</dbReference>
<evidence type="ECO:0000256" key="1">
    <source>
        <dbReference type="ARBA" id="ARBA00022441"/>
    </source>
</evidence>
<accession>A0A819PAC0</accession>
<keyword evidence="1" id="KW-0880">Kelch repeat</keyword>
<comment type="caution">
    <text evidence="2">The sequence shown here is derived from an EMBL/GenBank/DDBJ whole genome shotgun (WGS) entry which is preliminary data.</text>
</comment>
<dbReference type="InterPro" id="IPR037293">
    <property type="entry name" value="Gal_Oxidase_central_sf"/>
</dbReference>
<proteinExistence type="predicted"/>
<dbReference type="InterPro" id="IPR006652">
    <property type="entry name" value="Kelch_1"/>
</dbReference>
<evidence type="ECO:0000313" key="2">
    <source>
        <dbReference type="EMBL" id="CAF4010608.1"/>
    </source>
</evidence>
<evidence type="ECO:0000313" key="3">
    <source>
        <dbReference type="Proteomes" id="UP000663844"/>
    </source>
</evidence>
<name>A0A819PAC0_9BILA</name>
<organism evidence="2 3">
    <name type="scientific">Adineta steineri</name>
    <dbReference type="NCBI Taxonomy" id="433720"/>
    <lineage>
        <taxon>Eukaryota</taxon>
        <taxon>Metazoa</taxon>
        <taxon>Spiralia</taxon>
        <taxon>Gnathifera</taxon>
        <taxon>Rotifera</taxon>
        <taxon>Eurotatoria</taxon>
        <taxon>Bdelloidea</taxon>
        <taxon>Adinetida</taxon>
        <taxon>Adinetidae</taxon>
        <taxon>Adineta</taxon>
    </lineage>
</organism>
<feature type="non-terminal residue" evidence="2">
    <location>
        <position position="38"/>
    </location>
</feature>
<dbReference type="Pfam" id="PF01344">
    <property type="entry name" value="Kelch_1"/>
    <property type="match status" value="1"/>
</dbReference>
<dbReference type="Proteomes" id="UP000663844">
    <property type="component" value="Unassembled WGS sequence"/>
</dbReference>
<dbReference type="InterPro" id="IPR015915">
    <property type="entry name" value="Kelch-typ_b-propeller"/>
</dbReference>
<dbReference type="AlphaFoldDB" id="A0A819PAC0"/>